<dbReference type="Proteomes" id="UP000094795">
    <property type="component" value="Unassembled WGS sequence"/>
</dbReference>
<protein>
    <submittedName>
        <fullName evidence="2">Lysophospholipase</fullName>
    </submittedName>
</protein>
<dbReference type="EMBL" id="LQZT01000003">
    <property type="protein sequence ID" value="OCW58923.1"/>
    <property type="molecule type" value="Genomic_DNA"/>
</dbReference>
<reference evidence="2 3" key="1">
    <citation type="submission" date="2015-12" db="EMBL/GenBank/DDBJ databases">
        <authorList>
            <person name="Shamseldin A."/>
            <person name="Moawad H."/>
            <person name="Abd El-Rahim W.M."/>
            <person name="Sadowsky M.J."/>
        </authorList>
    </citation>
    <scope>NUCLEOTIDE SEQUENCE [LARGE SCALE GENOMIC DNA]</scope>
    <source>
        <strain evidence="2 3">JC234</strain>
    </source>
</reference>
<dbReference type="InterPro" id="IPR029058">
    <property type="entry name" value="AB_hydrolase_fold"/>
</dbReference>
<evidence type="ECO:0000259" key="1">
    <source>
        <dbReference type="Pfam" id="PF12697"/>
    </source>
</evidence>
<dbReference type="OrthoDB" id="5416147at2"/>
<comment type="caution">
    <text evidence="2">The sequence shown here is derived from an EMBL/GenBank/DDBJ whole genome shotgun (WGS) entry which is preliminary data.</text>
</comment>
<gene>
    <name evidence="2" type="ORF">AWJ14_21225</name>
</gene>
<dbReference type="STRING" id="1480615.AWJ14_21225"/>
<accession>A0A1C1YZG4</accession>
<dbReference type="AlphaFoldDB" id="A0A1C1YZG4"/>
<dbReference type="SUPFAM" id="SSF53474">
    <property type="entry name" value="alpha/beta-Hydrolases"/>
    <property type="match status" value="1"/>
</dbReference>
<organism evidence="2 3">
    <name type="scientific">Hoeflea olei</name>
    <dbReference type="NCBI Taxonomy" id="1480615"/>
    <lineage>
        <taxon>Bacteria</taxon>
        <taxon>Pseudomonadati</taxon>
        <taxon>Pseudomonadota</taxon>
        <taxon>Alphaproteobacteria</taxon>
        <taxon>Hyphomicrobiales</taxon>
        <taxon>Rhizobiaceae</taxon>
        <taxon>Hoeflea</taxon>
    </lineage>
</organism>
<proteinExistence type="predicted"/>
<dbReference type="InterPro" id="IPR000073">
    <property type="entry name" value="AB_hydrolase_1"/>
</dbReference>
<sequence length="328" mass="34946">MARRRPRTRTVLSIIGFVIVAAVVAFALGPRPPADTTITFTEADLPDDLEAYIAASESRFDDIRPGNQRQIVWAYPASRARTPLAIVYIHGFSASPAEIRPLPDLVARELGANLYFARLAGHGRGGDAMLEGSVGAWVNDLAEALAIGRRLGERVVVMATSTGASLATWAAAHPALMRDVAGLVQISPNYGVQAAGSGLLTMPWAETLVPLIAGERHSFEPYTELQAQNWTHDYPSLALLPMAALVKLANGVDAAAITVPSLFIVSPEDQVIVPERVTAMAGRWGAKAEVIEVGDSADPSHHVIAGDALSPENTERLARLAADWIAKL</sequence>
<evidence type="ECO:0000313" key="2">
    <source>
        <dbReference type="EMBL" id="OCW58923.1"/>
    </source>
</evidence>
<evidence type="ECO:0000313" key="3">
    <source>
        <dbReference type="Proteomes" id="UP000094795"/>
    </source>
</evidence>
<name>A0A1C1YZG4_9HYPH</name>
<feature type="domain" description="AB hydrolase-1" evidence="1">
    <location>
        <begin position="86"/>
        <end position="291"/>
    </location>
</feature>
<dbReference type="Pfam" id="PF12697">
    <property type="entry name" value="Abhydrolase_6"/>
    <property type="match status" value="1"/>
</dbReference>
<keyword evidence="3" id="KW-1185">Reference proteome</keyword>
<dbReference type="Gene3D" id="3.40.50.1820">
    <property type="entry name" value="alpha/beta hydrolase"/>
    <property type="match status" value="1"/>
</dbReference>